<evidence type="ECO:0000313" key="5">
    <source>
        <dbReference type="EMBL" id="SFF85982.1"/>
    </source>
</evidence>
<name>A0A1I2M393_9FLAO</name>
<comment type="catalytic activity">
    <reaction evidence="1 4">
        <text>D-cellobiose = beta-D-glucosyl-(1-&gt;4)-D-mannopyranose</text>
        <dbReference type="Rhea" id="RHEA:23384"/>
        <dbReference type="ChEBI" id="CHEBI:17057"/>
        <dbReference type="ChEBI" id="CHEBI:47931"/>
        <dbReference type="EC" id="5.1.3.11"/>
    </reaction>
</comment>
<dbReference type="GO" id="GO:0005975">
    <property type="term" value="P:carbohydrate metabolic process"/>
    <property type="evidence" value="ECO:0007669"/>
    <property type="project" value="InterPro"/>
</dbReference>
<dbReference type="InterPro" id="IPR008928">
    <property type="entry name" value="6-hairpin_glycosidase_sf"/>
</dbReference>
<keyword evidence="6" id="KW-1185">Reference proteome</keyword>
<dbReference type="Gene3D" id="1.50.10.10">
    <property type="match status" value="1"/>
</dbReference>
<dbReference type="AlphaFoldDB" id="A0A1I2M393"/>
<dbReference type="InterPro" id="IPR028584">
    <property type="entry name" value="Cellobiose_2_epim"/>
</dbReference>
<evidence type="ECO:0000256" key="2">
    <source>
        <dbReference type="ARBA" id="ARBA00008558"/>
    </source>
</evidence>
<gene>
    <name evidence="5" type="ORF">SAMN04488033_111126</name>
</gene>
<dbReference type="InterPro" id="IPR012341">
    <property type="entry name" value="6hp_glycosidase-like_sf"/>
</dbReference>
<reference evidence="6" key="1">
    <citation type="submission" date="2016-10" db="EMBL/GenBank/DDBJ databases">
        <authorList>
            <person name="Varghese N."/>
            <person name="Submissions S."/>
        </authorList>
    </citation>
    <scope>NUCLEOTIDE SEQUENCE [LARGE SCALE GENOMIC DNA]</scope>
    <source>
        <strain evidence="6">DSM 23515</strain>
    </source>
</reference>
<dbReference type="InterPro" id="IPR010819">
    <property type="entry name" value="AGE/CE"/>
</dbReference>
<dbReference type="GO" id="GO:0047736">
    <property type="term" value="F:cellobiose epimerase activity"/>
    <property type="evidence" value="ECO:0007669"/>
    <property type="project" value="UniProtKB-UniRule"/>
</dbReference>
<sequence length="395" mass="46367">MEARAKNFSDEISSELKNILTYWKQFSIDNIHGGFVGRRDHYNHLIENTPKGAILNTRLLWSFSAVANFEEDKESLKLAERAWNYIEDNFWDKEYNGVFWELDAQGQPQNTRKQIYAQAFAIYALAEYYNLAKTEKAKDRALELFDLIETNARDIELNGYLEAFQRDWTTIEDMRLSEKDLNSAKTMNTHLHILEAYTLLMQVTNKPEVKEALENLVVLFLNKFLDNETGHYRLFFDVNWNSQSELISYGHDIEAAWLLVEAAKTTKNNLLIENAKKANVLIAEVFLKEGYQIDKGILNEKNLKTGEVDTDRHWWPQVEAMVGLDYAWRISGNKEFLEAKYNIWSFTKKHLIDRKNGEWFFRIDCNNSPYAKEDKLSMWKAPYHNSRALLMLLNL</sequence>
<keyword evidence="3 4" id="KW-0413">Isomerase</keyword>
<dbReference type="Proteomes" id="UP000199116">
    <property type="component" value="Unassembled WGS sequence"/>
</dbReference>
<evidence type="ECO:0000256" key="4">
    <source>
        <dbReference type="HAMAP-Rule" id="MF_00929"/>
    </source>
</evidence>
<comment type="similarity">
    <text evidence="4">Belongs to the cellobiose 2-epimerase family.</text>
</comment>
<evidence type="ECO:0000256" key="1">
    <source>
        <dbReference type="ARBA" id="ARBA00001470"/>
    </source>
</evidence>
<evidence type="ECO:0000313" key="6">
    <source>
        <dbReference type="Proteomes" id="UP000199116"/>
    </source>
</evidence>
<comment type="similarity">
    <text evidence="2">Belongs to the N-acylglucosamine 2-epimerase family.</text>
</comment>
<dbReference type="PANTHER" id="PTHR15108">
    <property type="entry name" value="N-ACYLGLUCOSAMINE-2-EPIMERASE"/>
    <property type="match status" value="1"/>
</dbReference>
<dbReference type="Pfam" id="PF07221">
    <property type="entry name" value="GlcNAc_2-epim"/>
    <property type="match status" value="1"/>
</dbReference>
<dbReference type="SUPFAM" id="SSF48208">
    <property type="entry name" value="Six-hairpin glycosidases"/>
    <property type="match status" value="1"/>
</dbReference>
<proteinExistence type="inferred from homology"/>
<dbReference type="EMBL" id="FOOH01000011">
    <property type="protein sequence ID" value="SFF85982.1"/>
    <property type="molecule type" value="Genomic_DNA"/>
</dbReference>
<accession>A0A1I2M393</accession>
<comment type="function">
    <text evidence="4">Catalyzes the reversible epimerization of cellobiose to 4-O-beta-D-glucopyranosyl-D-mannose (Glc-Man).</text>
</comment>
<evidence type="ECO:0000256" key="3">
    <source>
        <dbReference type="ARBA" id="ARBA00023235"/>
    </source>
</evidence>
<dbReference type="EC" id="5.1.3.11" evidence="4"/>
<protein>
    <recommendedName>
        <fullName evidence="4">Cellobiose 2-epimerase</fullName>
        <shortName evidence="4">CE</shortName>
        <ecNumber evidence="4">5.1.3.11</ecNumber>
    </recommendedName>
</protein>
<dbReference type="RefSeq" id="WP_075325419.1">
    <property type="nucleotide sequence ID" value="NZ_FOOH01000011.1"/>
</dbReference>
<dbReference type="HAMAP" id="MF_00929">
    <property type="entry name" value="Cellobiose_2_epim"/>
    <property type="match status" value="1"/>
</dbReference>
<organism evidence="5 6">
    <name type="scientific">Salegentibacter agarivorans</name>
    <dbReference type="NCBI Taxonomy" id="345907"/>
    <lineage>
        <taxon>Bacteria</taxon>
        <taxon>Pseudomonadati</taxon>
        <taxon>Bacteroidota</taxon>
        <taxon>Flavobacteriia</taxon>
        <taxon>Flavobacteriales</taxon>
        <taxon>Flavobacteriaceae</taxon>
        <taxon>Salegentibacter</taxon>
    </lineage>
</organism>